<gene>
    <name evidence="9" type="ORF">MNBD_ALPHA06-1684</name>
</gene>
<dbReference type="EMBL" id="UOEE01000006">
    <property type="protein sequence ID" value="VAV86662.1"/>
    <property type="molecule type" value="Genomic_DNA"/>
</dbReference>
<dbReference type="AlphaFoldDB" id="A0A3B0R2G1"/>
<dbReference type="PRINTS" id="PR00474">
    <property type="entry name" value="GLU5KINASE"/>
</dbReference>
<evidence type="ECO:0000256" key="5">
    <source>
        <dbReference type="ARBA" id="ARBA00022741"/>
    </source>
</evidence>
<dbReference type="NCBIfam" id="TIGR01027">
    <property type="entry name" value="proB"/>
    <property type="match status" value="1"/>
</dbReference>
<evidence type="ECO:0000259" key="8">
    <source>
        <dbReference type="SMART" id="SM00359"/>
    </source>
</evidence>
<dbReference type="Gene3D" id="2.30.130.10">
    <property type="entry name" value="PUA domain"/>
    <property type="match status" value="1"/>
</dbReference>
<dbReference type="SMART" id="SM00359">
    <property type="entry name" value="PUA"/>
    <property type="match status" value="1"/>
</dbReference>
<keyword evidence="6 9" id="KW-0418">Kinase</keyword>
<dbReference type="InterPro" id="IPR015947">
    <property type="entry name" value="PUA-like_sf"/>
</dbReference>
<dbReference type="PANTHER" id="PTHR43654:SF1">
    <property type="entry name" value="ISOPENTENYL PHOSPHATE KINASE"/>
    <property type="match status" value="1"/>
</dbReference>
<dbReference type="HAMAP" id="MF_00456">
    <property type="entry name" value="ProB"/>
    <property type="match status" value="1"/>
</dbReference>
<dbReference type="InterPro" id="IPR001057">
    <property type="entry name" value="Glu/AcGlu_kinase"/>
</dbReference>
<dbReference type="GO" id="GO:0005829">
    <property type="term" value="C:cytosol"/>
    <property type="evidence" value="ECO:0007669"/>
    <property type="project" value="TreeGrafter"/>
</dbReference>
<dbReference type="InterPro" id="IPR011529">
    <property type="entry name" value="Glu_5kinase"/>
</dbReference>
<dbReference type="InterPro" id="IPR036393">
    <property type="entry name" value="AceGlu_kinase-like_sf"/>
</dbReference>
<evidence type="ECO:0000256" key="2">
    <source>
        <dbReference type="ARBA" id="ARBA00022605"/>
    </source>
</evidence>
<feature type="domain" description="PUA" evidence="8">
    <location>
        <begin position="286"/>
        <end position="368"/>
    </location>
</feature>
<dbReference type="CDD" id="cd04242">
    <property type="entry name" value="AAK_G5K_ProB"/>
    <property type="match status" value="1"/>
</dbReference>
<name>A0A3B0R2G1_9ZZZZ</name>
<dbReference type="Pfam" id="PF01472">
    <property type="entry name" value="PUA"/>
    <property type="match status" value="1"/>
</dbReference>
<keyword evidence="2" id="KW-0028">Amino-acid biosynthesis</keyword>
<proteinExistence type="inferred from homology"/>
<dbReference type="InterPro" id="IPR041739">
    <property type="entry name" value="G5K_ProB"/>
</dbReference>
<dbReference type="CDD" id="cd21157">
    <property type="entry name" value="PUA_G5K"/>
    <property type="match status" value="1"/>
</dbReference>
<keyword evidence="1" id="KW-0963">Cytoplasm</keyword>
<dbReference type="SUPFAM" id="SSF53633">
    <property type="entry name" value="Carbamate kinase-like"/>
    <property type="match status" value="1"/>
</dbReference>
<dbReference type="InterPro" id="IPR005715">
    <property type="entry name" value="Glu_5kinase/COase_Synthase"/>
</dbReference>
<reference evidence="9" key="1">
    <citation type="submission" date="2018-06" db="EMBL/GenBank/DDBJ databases">
        <authorList>
            <person name="Zhirakovskaya E."/>
        </authorList>
    </citation>
    <scope>NUCLEOTIDE SEQUENCE</scope>
</reference>
<dbReference type="PROSITE" id="PS00902">
    <property type="entry name" value="GLUTAMATE_5_KINASE"/>
    <property type="match status" value="1"/>
</dbReference>
<keyword evidence="4 9" id="KW-0808">Transferase</keyword>
<dbReference type="PIRSF" id="PIRSF000729">
    <property type="entry name" value="GK"/>
    <property type="match status" value="1"/>
</dbReference>
<dbReference type="Pfam" id="PF00696">
    <property type="entry name" value="AA_kinase"/>
    <property type="match status" value="1"/>
</dbReference>
<dbReference type="InterPro" id="IPR019797">
    <property type="entry name" value="Glutamate_5-kinase_CS"/>
</dbReference>
<dbReference type="GO" id="GO:0003723">
    <property type="term" value="F:RNA binding"/>
    <property type="evidence" value="ECO:0007669"/>
    <property type="project" value="InterPro"/>
</dbReference>
<dbReference type="PANTHER" id="PTHR43654">
    <property type="entry name" value="GLUTAMATE 5-KINASE"/>
    <property type="match status" value="1"/>
</dbReference>
<dbReference type="EC" id="2.7.2.11" evidence="9"/>
<sequence length="381" mass="40107">MASLSGQQRLASARRIIIKVGSSLLIAPQTSKLRCAWMRHLVTDIADLRARGCEVLLVSSGAVAAGRAMMGVAKKPVKLEEAQALAAIGQLQVASVWAEAFAEKNQNIGQVLLTLADTENRRRWLNCSATLTNLLQMGVIPLINENDSVASDEIRYGDNDRLAARAAQMAGADLLVLLSDVDGLYSDDPSKNPDAEHIALVRQITPEIQAMAGGASSNLGSGGMTTKLLAAKIASAAGCATLIADGRENAPLRALQEQANCTLFLPAMKPAQARKNWIAGTVAPKGNLTIDAGAAKALLQGASLLAAGTIAVDGQFGRGEVVCIQNQQSEELARGMVSYDAKELQSILGLKSQQIADRLGYEARKAVVHRDALALSEPIGK</sequence>
<dbReference type="PROSITE" id="PS50890">
    <property type="entry name" value="PUA"/>
    <property type="match status" value="1"/>
</dbReference>
<dbReference type="InterPro" id="IPR001048">
    <property type="entry name" value="Asp/Glu/Uridylate_kinase"/>
</dbReference>
<dbReference type="GO" id="GO:0008652">
    <property type="term" value="P:amino acid biosynthetic process"/>
    <property type="evidence" value="ECO:0007669"/>
    <property type="project" value="UniProtKB-KW"/>
</dbReference>
<evidence type="ECO:0000313" key="9">
    <source>
        <dbReference type="EMBL" id="VAV86662.1"/>
    </source>
</evidence>
<evidence type="ECO:0000256" key="7">
    <source>
        <dbReference type="ARBA" id="ARBA00022840"/>
    </source>
</evidence>
<dbReference type="InterPro" id="IPR002478">
    <property type="entry name" value="PUA"/>
</dbReference>
<dbReference type="Gene3D" id="3.40.1160.10">
    <property type="entry name" value="Acetylglutamate kinase-like"/>
    <property type="match status" value="2"/>
</dbReference>
<keyword evidence="3" id="KW-0641">Proline biosynthesis</keyword>
<protein>
    <submittedName>
        <fullName evidence="9">Glutamate 5-kinase / RNA-binding C-terminal domain PUA</fullName>
        <ecNumber evidence="9">2.7.2.11</ecNumber>
    </submittedName>
</protein>
<accession>A0A3B0R2G1</accession>
<dbReference type="FunFam" id="3.40.1160.10:FF:000018">
    <property type="entry name" value="Glutamate 5-kinase"/>
    <property type="match status" value="1"/>
</dbReference>
<evidence type="ECO:0000256" key="6">
    <source>
        <dbReference type="ARBA" id="ARBA00022777"/>
    </source>
</evidence>
<keyword evidence="7" id="KW-0067">ATP-binding</keyword>
<dbReference type="GO" id="GO:0005524">
    <property type="term" value="F:ATP binding"/>
    <property type="evidence" value="ECO:0007669"/>
    <property type="project" value="UniProtKB-KW"/>
</dbReference>
<evidence type="ECO:0000256" key="1">
    <source>
        <dbReference type="ARBA" id="ARBA00022490"/>
    </source>
</evidence>
<evidence type="ECO:0000256" key="4">
    <source>
        <dbReference type="ARBA" id="ARBA00022679"/>
    </source>
</evidence>
<organism evidence="9">
    <name type="scientific">hydrothermal vent metagenome</name>
    <dbReference type="NCBI Taxonomy" id="652676"/>
    <lineage>
        <taxon>unclassified sequences</taxon>
        <taxon>metagenomes</taxon>
        <taxon>ecological metagenomes</taxon>
    </lineage>
</organism>
<dbReference type="SUPFAM" id="SSF88697">
    <property type="entry name" value="PUA domain-like"/>
    <property type="match status" value="1"/>
</dbReference>
<dbReference type="GO" id="GO:0004349">
    <property type="term" value="F:glutamate 5-kinase activity"/>
    <property type="evidence" value="ECO:0007669"/>
    <property type="project" value="UniProtKB-EC"/>
</dbReference>
<evidence type="ECO:0000256" key="3">
    <source>
        <dbReference type="ARBA" id="ARBA00022650"/>
    </source>
</evidence>
<keyword evidence="5" id="KW-0547">Nucleotide-binding</keyword>
<dbReference type="InterPro" id="IPR036974">
    <property type="entry name" value="PUA_sf"/>
</dbReference>